<evidence type="ECO:0000256" key="1">
    <source>
        <dbReference type="SAM" id="MobiDB-lite"/>
    </source>
</evidence>
<dbReference type="AlphaFoldDB" id="A0A6A4H417"/>
<feature type="compositionally biased region" description="Basic residues" evidence="1">
    <location>
        <begin position="78"/>
        <end position="89"/>
    </location>
</feature>
<proteinExistence type="predicted"/>
<feature type="region of interest" description="Disordered" evidence="1">
    <location>
        <begin position="1"/>
        <end position="29"/>
    </location>
</feature>
<feature type="compositionally biased region" description="Acidic residues" evidence="1">
    <location>
        <begin position="1"/>
        <end position="12"/>
    </location>
</feature>
<name>A0A6A4H417_9AGAR</name>
<organism evidence="2 3">
    <name type="scientific">Gymnopus androsaceus JB14</name>
    <dbReference type="NCBI Taxonomy" id="1447944"/>
    <lineage>
        <taxon>Eukaryota</taxon>
        <taxon>Fungi</taxon>
        <taxon>Dikarya</taxon>
        <taxon>Basidiomycota</taxon>
        <taxon>Agaricomycotina</taxon>
        <taxon>Agaricomycetes</taxon>
        <taxon>Agaricomycetidae</taxon>
        <taxon>Agaricales</taxon>
        <taxon>Marasmiineae</taxon>
        <taxon>Omphalotaceae</taxon>
        <taxon>Gymnopus</taxon>
    </lineage>
</organism>
<reference evidence="2" key="1">
    <citation type="journal article" date="2019" name="Environ. Microbiol.">
        <title>Fungal ecological strategies reflected in gene transcription - a case study of two litter decomposers.</title>
        <authorList>
            <person name="Barbi F."/>
            <person name="Kohler A."/>
            <person name="Barry K."/>
            <person name="Baskaran P."/>
            <person name="Daum C."/>
            <person name="Fauchery L."/>
            <person name="Ihrmark K."/>
            <person name="Kuo A."/>
            <person name="LaButti K."/>
            <person name="Lipzen A."/>
            <person name="Morin E."/>
            <person name="Grigoriev I.V."/>
            <person name="Henrissat B."/>
            <person name="Lindahl B."/>
            <person name="Martin F."/>
        </authorList>
    </citation>
    <scope>NUCLEOTIDE SEQUENCE</scope>
    <source>
        <strain evidence="2">JB14</strain>
    </source>
</reference>
<sequence length="323" mass="36158">MDVDDIDEPDADEGSKIGNEVRFGGFETEEPIEKPVLPRTIAKVAPAVPTPTIVANSLTKVNDNAPALALENPQPKGNPKKKKAARHNRNSLPEEIKKVFIGKFEPTIVHNLASLATVWFPKGSAPNVWLVPTPSMLQVEYDTVIKAATNHTHNVHAGDAIFMCARAALYNFRGGIRKSSEKAVQLFFLDNDINTIEDRARCATQATDFGVIQETSQPDVDRGFLWRTFTLDESEERDGLFESFCIMFTLGHYLTRCQLQPGVQRELCLCVLWRVPEHSNIIALEFFLSTPQMDPRKSSPNRTGVYLQLVVCGQRRFMRTFAA</sequence>
<accession>A0A6A4H417</accession>
<dbReference type="EMBL" id="ML769593">
    <property type="protein sequence ID" value="KAE9392526.1"/>
    <property type="molecule type" value="Genomic_DNA"/>
</dbReference>
<evidence type="ECO:0000313" key="3">
    <source>
        <dbReference type="Proteomes" id="UP000799118"/>
    </source>
</evidence>
<keyword evidence="3" id="KW-1185">Reference proteome</keyword>
<feature type="region of interest" description="Disordered" evidence="1">
    <location>
        <begin position="68"/>
        <end position="89"/>
    </location>
</feature>
<evidence type="ECO:0000313" key="2">
    <source>
        <dbReference type="EMBL" id="KAE9392526.1"/>
    </source>
</evidence>
<gene>
    <name evidence="2" type="ORF">BT96DRAFT_924644</name>
</gene>
<dbReference type="Proteomes" id="UP000799118">
    <property type="component" value="Unassembled WGS sequence"/>
</dbReference>
<protein>
    <submittedName>
        <fullName evidence="2">Uncharacterized protein</fullName>
    </submittedName>
</protein>